<name>A0A0E0QLN0_ORYRU</name>
<organism evidence="2 3">
    <name type="scientific">Oryza rufipogon</name>
    <name type="common">Brownbeard rice</name>
    <name type="synonym">Asian wild rice</name>
    <dbReference type="NCBI Taxonomy" id="4529"/>
    <lineage>
        <taxon>Eukaryota</taxon>
        <taxon>Viridiplantae</taxon>
        <taxon>Streptophyta</taxon>
        <taxon>Embryophyta</taxon>
        <taxon>Tracheophyta</taxon>
        <taxon>Spermatophyta</taxon>
        <taxon>Magnoliopsida</taxon>
        <taxon>Liliopsida</taxon>
        <taxon>Poales</taxon>
        <taxon>Poaceae</taxon>
        <taxon>BOP clade</taxon>
        <taxon>Oryzoideae</taxon>
        <taxon>Oryzeae</taxon>
        <taxon>Oryzinae</taxon>
        <taxon>Oryza</taxon>
    </lineage>
</organism>
<dbReference type="PANTHER" id="PTHR48428">
    <property type="entry name" value="PLANT-SPECIFIC TFIIB-RELATED PROTEIN PTF2"/>
    <property type="match status" value="1"/>
</dbReference>
<dbReference type="eggNOG" id="KOG1598">
    <property type="taxonomic scope" value="Eukaryota"/>
</dbReference>
<dbReference type="FunFam" id="1.10.472.10:FF:000145">
    <property type="entry name" value="Plant-specific TFIIB-related protein PTF2"/>
    <property type="match status" value="1"/>
</dbReference>
<feature type="region of interest" description="Disordered" evidence="1">
    <location>
        <begin position="476"/>
        <end position="527"/>
    </location>
</feature>
<proteinExistence type="predicted"/>
<dbReference type="PANTHER" id="PTHR48428:SF1">
    <property type="entry name" value="PLANT-SPECIFIC TFIIB-RELATED PROTEIN PTF2"/>
    <property type="match status" value="1"/>
</dbReference>
<dbReference type="STRING" id="4529.A0A0E0QLN0"/>
<dbReference type="OMA" id="GWTKDMV"/>
<accession>A0A0E0QLN0</accession>
<dbReference type="SUPFAM" id="SSF47954">
    <property type="entry name" value="Cyclin-like"/>
    <property type="match status" value="1"/>
</dbReference>
<reference evidence="2" key="2">
    <citation type="submission" date="2015-06" db="UniProtKB">
        <authorList>
            <consortium name="EnsemblPlants"/>
        </authorList>
    </citation>
    <scope>IDENTIFICATION</scope>
</reference>
<dbReference type="AlphaFoldDB" id="A0A0E0QLN0"/>
<reference evidence="3" key="1">
    <citation type="submission" date="2013-06" db="EMBL/GenBank/DDBJ databases">
        <authorList>
            <person name="Zhao Q."/>
        </authorList>
    </citation>
    <scope>NUCLEOTIDE SEQUENCE</scope>
    <source>
        <strain evidence="3">cv. W1943</strain>
    </source>
</reference>
<dbReference type="Gramene" id="ORUFI08G24090.1">
    <property type="protein sequence ID" value="ORUFI08G24090.1"/>
    <property type="gene ID" value="ORUFI08G24090"/>
</dbReference>
<dbReference type="Proteomes" id="UP000008022">
    <property type="component" value="Unassembled WGS sequence"/>
</dbReference>
<dbReference type="Gene3D" id="1.10.472.170">
    <property type="match status" value="1"/>
</dbReference>
<keyword evidence="3" id="KW-1185">Reference proteome</keyword>
<protein>
    <recommendedName>
        <fullName evidence="4">TFIIB-type domain-containing protein</fullName>
    </recommendedName>
</protein>
<dbReference type="InterPro" id="IPR053340">
    <property type="entry name" value="PTF2"/>
</dbReference>
<dbReference type="InterPro" id="IPR036915">
    <property type="entry name" value="Cyclin-like_sf"/>
</dbReference>
<evidence type="ECO:0000313" key="2">
    <source>
        <dbReference type="EnsemblPlants" id="ORUFI08G24090.1"/>
    </source>
</evidence>
<dbReference type="HOGENOM" id="CLU_039109_0_0_1"/>
<evidence type="ECO:0000256" key="1">
    <source>
        <dbReference type="SAM" id="MobiDB-lite"/>
    </source>
</evidence>
<evidence type="ECO:0000313" key="3">
    <source>
        <dbReference type="Proteomes" id="UP000008022"/>
    </source>
</evidence>
<sequence length="642" mass="69429">MESTCWSCGEGAVVADPDTGVLVCTSCGRIHDSGSSEFVHQSICTDNGVYDLRASSFVYHQSQSQYRDQKLSNGVVTIASIAARLGLSPTAADEALAMAKSATGGNLATQGSAFLPALASACAFLVARSHRLPLSLAEAAETAFCSVASLADLVSRIASHLSLPPLPSFDYAAALERAVRSSPSLSSAASERTEVILSQSRFLLRCASKWSLTTGRFPLPLIAALVAFAAEANGVTSITVEDIARDISARLHTSLRRYKELVDALVRVARELLPWGADVNAKNLLLNAPVLLRLMEMRSQSDPSEQFLESFAPDIAGIVQACSAVDDDESKYLQVAPQLASDDLDSNNSGQEGKELESLKISEECLSSAYQNVLKRLAQLQRLGQVGKGANRKRQRIGGLELEPCIDSLDDGWTKDMVLEDVVNIDVGFDVPPPSFAAGMKLQKKRRARIEAAKCRIDAIRKGPVESENKLQAALRNEDACSPQKPARKKRGKKRIAGSDRAMNGELPIEMPDGPGGEKKRRKGAPSDGIDWEDCIIELLLLHGANEEEIEQGQYRRLLDLHVFCAVSANGIPKCMRCFKEEEPKKVRDSFVKEHLESVQARCVIGSHVNDKGTVKSTAEDHILKSKVGEENEMDGSDTAAI</sequence>
<dbReference type="SUPFAM" id="SSF57783">
    <property type="entry name" value="Zinc beta-ribbon"/>
    <property type="match status" value="1"/>
</dbReference>
<feature type="compositionally biased region" description="Basic residues" evidence="1">
    <location>
        <begin position="486"/>
        <end position="496"/>
    </location>
</feature>
<dbReference type="EnsemblPlants" id="ORUFI08G24090.1">
    <property type="protein sequence ID" value="ORUFI08G24090.1"/>
    <property type="gene ID" value="ORUFI08G24090"/>
</dbReference>
<evidence type="ECO:0008006" key="4">
    <source>
        <dbReference type="Google" id="ProtNLM"/>
    </source>
</evidence>